<evidence type="ECO:0000313" key="2">
    <source>
        <dbReference type="EMBL" id="QFG69500.1"/>
    </source>
</evidence>
<dbReference type="GO" id="GO:0003964">
    <property type="term" value="F:RNA-directed DNA polymerase activity"/>
    <property type="evidence" value="ECO:0007669"/>
    <property type="project" value="UniProtKB-KW"/>
</dbReference>
<dbReference type="InterPro" id="IPR000477">
    <property type="entry name" value="RT_dom"/>
</dbReference>
<feature type="domain" description="Reverse transcriptase" evidence="1">
    <location>
        <begin position="1"/>
        <end position="284"/>
    </location>
</feature>
<proteinExistence type="predicted"/>
<dbReference type="CDD" id="cd01646">
    <property type="entry name" value="RT_Bac_retron_I"/>
    <property type="match status" value="1"/>
</dbReference>
<dbReference type="PROSITE" id="PS50878">
    <property type="entry name" value="RT_POL"/>
    <property type="match status" value="1"/>
</dbReference>
<protein>
    <submittedName>
        <fullName evidence="2">RNA-directed DNA polymerase</fullName>
    </submittedName>
</protein>
<dbReference type="AlphaFoldDB" id="A0A5J6V664"/>
<dbReference type="Pfam" id="PF00078">
    <property type="entry name" value="RVT_1"/>
    <property type="match status" value="1"/>
</dbReference>
<gene>
    <name evidence="2" type="ORF">FY030_13010</name>
</gene>
<dbReference type="KEGG" id="serw:FY030_13010"/>
<keyword evidence="3" id="KW-1185">Reference proteome</keyword>
<accession>A0A5J6V664</accession>
<evidence type="ECO:0000313" key="3">
    <source>
        <dbReference type="Proteomes" id="UP000326546"/>
    </source>
</evidence>
<dbReference type="OrthoDB" id="4578876at2"/>
<keyword evidence="2" id="KW-0695">RNA-directed DNA polymerase</keyword>
<organism evidence="2 3">
    <name type="scientific">Ornithinimicrobium pratense</name>
    <dbReference type="NCBI Taxonomy" id="2593973"/>
    <lineage>
        <taxon>Bacteria</taxon>
        <taxon>Bacillati</taxon>
        <taxon>Actinomycetota</taxon>
        <taxon>Actinomycetes</taxon>
        <taxon>Micrococcales</taxon>
        <taxon>Ornithinimicrobiaceae</taxon>
        <taxon>Ornithinimicrobium</taxon>
    </lineage>
</organism>
<dbReference type="Proteomes" id="UP000326546">
    <property type="component" value="Chromosome"/>
</dbReference>
<dbReference type="EMBL" id="CP044427">
    <property type="protein sequence ID" value="QFG69500.1"/>
    <property type="molecule type" value="Genomic_DNA"/>
</dbReference>
<reference evidence="2 3" key="1">
    <citation type="submission" date="2019-09" db="EMBL/GenBank/DDBJ databases">
        <title>Serinicoccus pratensis sp. nov., isolated from meadow soil.</title>
        <authorList>
            <person name="Zhang W."/>
        </authorList>
    </citation>
    <scope>NUCLEOTIDE SEQUENCE [LARGE SCALE GENOMIC DNA]</scope>
    <source>
        <strain evidence="2 3">W204</strain>
    </source>
</reference>
<keyword evidence="2" id="KW-0548">Nucleotidyltransferase</keyword>
<keyword evidence="2" id="KW-0808">Transferase</keyword>
<name>A0A5J6V664_9MICO</name>
<sequence>MRPLSPRLLDQLQLESAASDEAGALRNLLPPEPEWWSQVTNFPTVLSKVTHSRLGSGMVVHPVAEVSARKSRHGLRPLPLIGLPERVAYGALTKLVTQDIPPLRRSPEDWLQFSLAPVKHGESLVPEPEFTSGKIDFGTLLPWSSPIKYVLKSDVVAFYRHVDHELLHEQLIILGADYEAAQHLIEFLGELQGRPVGLPQLHASSDVLSEIYIDAVEREMLRRGHEVWRFNDDFRVTARGYMDALRGLEDLDACLRRASLTLNEAKTTIPSFSTYYMEVMGLAVGETGVVLARQEVEDVVGDYTDDFTQDADAAARLIERVTEWPGDDDNAIDLRGAGPAEVRLLRRALAGLARARDDRALEKVPILVRYLAELTPAALKYVLRLSRARVAKTRLAAVLDELADKTATNDWQKMWIVHAYSGARILDLKRNRESRVKWLQNCAMHWSDAPLRAYAIWALAASGEISMENLLKAQHSAPECLHVYYAEAARELGTPANRSQRQKAFAHDPLLRTLAGA</sequence>
<evidence type="ECO:0000259" key="1">
    <source>
        <dbReference type="PROSITE" id="PS50878"/>
    </source>
</evidence>